<comment type="caution">
    <text evidence="1">The sequence shown here is derived from an EMBL/GenBank/DDBJ whole genome shotgun (WGS) entry which is preliminary data.</text>
</comment>
<evidence type="ECO:0000313" key="2">
    <source>
        <dbReference type="Proteomes" id="UP000266723"/>
    </source>
</evidence>
<evidence type="ECO:0000313" key="1">
    <source>
        <dbReference type="EMBL" id="KAF3518053.1"/>
    </source>
</evidence>
<name>A0ABQ7AVK5_BRACR</name>
<keyword evidence="2" id="KW-1185">Reference proteome</keyword>
<reference evidence="1 2" key="1">
    <citation type="journal article" date="2020" name="BMC Genomics">
        <title>Intraspecific diversification of the crop wild relative Brassica cretica Lam. using demographic model selection.</title>
        <authorList>
            <person name="Kioukis A."/>
            <person name="Michalopoulou V.A."/>
            <person name="Briers L."/>
            <person name="Pirintsos S."/>
            <person name="Studholme D.J."/>
            <person name="Pavlidis P."/>
            <person name="Sarris P.F."/>
        </authorList>
    </citation>
    <scope>NUCLEOTIDE SEQUENCE [LARGE SCALE GENOMIC DNA]</scope>
    <source>
        <strain evidence="2">cv. PFS-1207/04</strain>
    </source>
</reference>
<gene>
    <name evidence="1" type="ORF">DY000_02058781</name>
</gene>
<dbReference type="Proteomes" id="UP000266723">
    <property type="component" value="Unassembled WGS sequence"/>
</dbReference>
<organism evidence="1 2">
    <name type="scientific">Brassica cretica</name>
    <name type="common">Mustard</name>
    <dbReference type="NCBI Taxonomy" id="69181"/>
    <lineage>
        <taxon>Eukaryota</taxon>
        <taxon>Viridiplantae</taxon>
        <taxon>Streptophyta</taxon>
        <taxon>Embryophyta</taxon>
        <taxon>Tracheophyta</taxon>
        <taxon>Spermatophyta</taxon>
        <taxon>Magnoliopsida</taxon>
        <taxon>eudicotyledons</taxon>
        <taxon>Gunneridae</taxon>
        <taxon>Pentapetalae</taxon>
        <taxon>rosids</taxon>
        <taxon>malvids</taxon>
        <taxon>Brassicales</taxon>
        <taxon>Brassicaceae</taxon>
        <taxon>Brassiceae</taxon>
        <taxon>Brassica</taxon>
    </lineage>
</organism>
<proteinExistence type="predicted"/>
<protein>
    <submittedName>
        <fullName evidence="1">Uncharacterized protein</fullName>
    </submittedName>
</protein>
<accession>A0ABQ7AVK5</accession>
<sequence length="94" mass="10554">MLHGRILVLVWNTEFGSTALFSTAFDSVSGGEKLSAMIFNTSISLVLVLRIKNLPLQRRPIIIGTMIHRELNRRKLRSDEGKILVGLFPKYGLS</sequence>
<dbReference type="EMBL" id="QGKV02001556">
    <property type="protein sequence ID" value="KAF3518053.1"/>
    <property type="molecule type" value="Genomic_DNA"/>
</dbReference>